<sequence length="272" mass="30663">MQRALRNNDDERLAKLRSDVCMAHAVDAVSSTPDTRSALEAARGSLRALEEFFASRLVIPSVSTSDGSVTDDPEEMAAVHRSYWGSLFQSPSWDLASSTPPRQYDPIALPRLLQHTTARLSEQDRRMLDAPITANDFYWAISHSPKGRSAGYDGLPAEYYQLNVHAWAQVYEMVYASNFDHGRMSRFQRMDYISLLVNGGDRDLPSNYRPITLLNHDAKFGPKVLDWRLRTIIPRHHHSDQTGFVQGCWLGASPRHLHEPLTPDQLPISPGP</sequence>
<evidence type="ECO:0000313" key="2">
    <source>
        <dbReference type="Proteomes" id="UP001159659"/>
    </source>
</evidence>
<proteinExistence type="predicted"/>
<gene>
    <name evidence="1" type="ORF">PFR002_LOCUS1829</name>
</gene>
<protein>
    <submittedName>
        <fullName evidence="1">Uncharacterized protein</fullName>
    </submittedName>
</protein>
<accession>A0AAV0SU76</accession>
<comment type="caution">
    <text evidence="1">The sequence shown here is derived from an EMBL/GenBank/DDBJ whole genome shotgun (WGS) entry which is preliminary data.</text>
</comment>
<dbReference type="AlphaFoldDB" id="A0AAV0SU76"/>
<organism evidence="1 2">
    <name type="scientific">Peronospora farinosa</name>
    <dbReference type="NCBI Taxonomy" id="134698"/>
    <lineage>
        <taxon>Eukaryota</taxon>
        <taxon>Sar</taxon>
        <taxon>Stramenopiles</taxon>
        <taxon>Oomycota</taxon>
        <taxon>Peronosporomycetes</taxon>
        <taxon>Peronosporales</taxon>
        <taxon>Peronosporaceae</taxon>
        <taxon>Peronospora</taxon>
    </lineage>
</organism>
<dbReference type="EMBL" id="CANTFK010000182">
    <property type="protein sequence ID" value="CAI5708392.1"/>
    <property type="molecule type" value="Genomic_DNA"/>
</dbReference>
<evidence type="ECO:0000313" key="1">
    <source>
        <dbReference type="EMBL" id="CAI5708392.1"/>
    </source>
</evidence>
<dbReference type="PANTHER" id="PTHR19446">
    <property type="entry name" value="REVERSE TRANSCRIPTASES"/>
    <property type="match status" value="1"/>
</dbReference>
<dbReference type="Proteomes" id="UP001159659">
    <property type="component" value="Unassembled WGS sequence"/>
</dbReference>
<reference evidence="1" key="1">
    <citation type="submission" date="2022-12" db="EMBL/GenBank/DDBJ databases">
        <authorList>
            <person name="Webb A."/>
        </authorList>
    </citation>
    <scope>NUCLEOTIDE SEQUENCE</scope>
    <source>
        <strain evidence="1">Pf2</strain>
    </source>
</reference>
<name>A0AAV0SU76_9STRA</name>